<dbReference type="RefSeq" id="WP_245884644.1">
    <property type="nucleotide sequence ID" value="NZ_PVTL01000003.1"/>
</dbReference>
<sequence length="132" mass="14155">MNAERTSPLLYTLAAIVFAECVFLAVVTVVLVVEILVATPESYPSAVALTLLSAIAAVWLGFIGVNTLRGRPWIRGAAIVWQVLQIAVAVGSFQGAFARPDIGWWLLIPALAVIALLFTKPVIAATTRPEER</sequence>
<feature type="transmembrane region" description="Helical" evidence="1">
    <location>
        <begin position="77"/>
        <end position="96"/>
    </location>
</feature>
<evidence type="ECO:0000256" key="1">
    <source>
        <dbReference type="SAM" id="Phobius"/>
    </source>
</evidence>
<accession>A0A2T0VFK9</accession>
<keyword evidence="3" id="KW-1185">Reference proteome</keyword>
<proteinExistence type="predicted"/>
<keyword evidence="1" id="KW-0472">Membrane</keyword>
<comment type="caution">
    <text evidence="2">The sequence shown here is derived from an EMBL/GenBank/DDBJ whole genome shotgun (WGS) entry which is preliminary data.</text>
</comment>
<feature type="transmembrane region" description="Helical" evidence="1">
    <location>
        <begin position="102"/>
        <end position="123"/>
    </location>
</feature>
<keyword evidence="1" id="KW-0812">Transmembrane</keyword>
<reference evidence="2 3" key="1">
    <citation type="submission" date="2018-03" db="EMBL/GenBank/DDBJ databases">
        <title>Genomic Encyclopedia of Type Strains, Phase III (KMG-III): the genomes of soil and plant-associated and newly described type strains.</title>
        <authorList>
            <person name="Whitman W."/>
        </authorList>
    </citation>
    <scope>NUCLEOTIDE SEQUENCE [LARGE SCALE GENOMIC DNA]</scope>
    <source>
        <strain evidence="2 3">CGMCC 1.12484</strain>
    </source>
</reference>
<protein>
    <submittedName>
        <fullName evidence="2">Uncharacterized protein</fullName>
    </submittedName>
</protein>
<dbReference type="Proteomes" id="UP000237983">
    <property type="component" value="Unassembled WGS sequence"/>
</dbReference>
<keyword evidence="1" id="KW-1133">Transmembrane helix</keyword>
<evidence type="ECO:0000313" key="2">
    <source>
        <dbReference type="EMBL" id="PRY68956.1"/>
    </source>
</evidence>
<dbReference type="AlphaFoldDB" id="A0A2T0VFK9"/>
<organism evidence="2 3">
    <name type="scientific">Glaciihabitans tibetensis</name>
    <dbReference type="NCBI Taxonomy" id="1266600"/>
    <lineage>
        <taxon>Bacteria</taxon>
        <taxon>Bacillati</taxon>
        <taxon>Actinomycetota</taxon>
        <taxon>Actinomycetes</taxon>
        <taxon>Micrococcales</taxon>
        <taxon>Microbacteriaceae</taxon>
        <taxon>Glaciihabitans</taxon>
    </lineage>
</organism>
<dbReference type="EMBL" id="PVTL01000003">
    <property type="protein sequence ID" value="PRY68956.1"/>
    <property type="molecule type" value="Genomic_DNA"/>
</dbReference>
<feature type="transmembrane region" description="Helical" evidence="1">
    <location>
        <begin position="9"/>
        <end position="37"/>
    </location>
</feature>
<name>A0A2T0VFK9_9MICO</name>
<gene>
    <name evidence="2" type="ORF">B0I08_103161</name>
</gene>
<feature type="transmembrane region" description="Helical" evidence="1">
    <location>
        <begin position="43"/>
        <end position="65"/>
    </location>
</feature>
<evidence type="ECO:0000313" key="3">
    <source>
        <dbReference type="Proteomes" id="UP000237983"/>
    </source>
</evidence>